<feature type="transmembrane region" description="Helical" evidence="1">
    <location>
        <begin position="71"/>
        <end position="90"/>
    </location>
</feature>
<name>A0A139AZT5_GONPJ</name>
<feature type="transmembrane region" description="Helical" evidence="1">
    <location>
        <begin position="111"/>
        <end position="138"/>
    </location>
</feature>
<keyword evidence="1" id="KW-0472">Membrane</keyword>
<feature type="transmembrane region" description="Helical" evidence="1">
    <location>
        <begin position="6"/>
        <end position="27"/>
    </location>
</feature>
<gene>
    <name evidence="2" type="ORF">M427DRAFT_486108</name>
</gene>
<proteinExistence type="predicted"/>
<organism evidence="2 3">
    <name type="scientific">Gonapodya prolifera (strain JEL478)</name>
    <name type="common">Monoblepharis prolifera</name>
    <dbReference type="NCBI Taxonomy" id="1344416"/>
    <lineage>
        <taxon>Eukaryota</taxon>
        <taxon>Fungi</taxon>
        <taxon>Fungi incertae sedis</taxon>
        <taxon>Chytridiomycota</taxon>
        <taxon>Chytridiomycota incertae sedis</taxon>
        <taxon>Monoblepharidomycetes</taxon>
        <taxon>Monoblepharidales</taxon>
        <taxon>Gonapodyaceae</taxon>
        <taxon>Gonapodya</taxon>
    </lineage>
</organism>
<dbReference type="Proteomes" id="UP000070544">
    <property type="component" value="Unassembled WGS sequence"/>
</dbReference>
<feature type="transmembrane region" description="Helical" evidence="1">
    <location>
        <begin position="182"/>
        <end position="204"/>
    </location>
</feature>
<dbReference type="PANTHER" id="PTHR35179">
    <property type="entry name" value="PROTEIN CBG02620"/>
    <property type="match status" value="1"/>
</dbReference>
<dbReference type="PANTHER" id="PTHR35179:SF2">
    <property type="entry name" value="START DOMAIN-CONTAINING PROTEIN"/>
    <property type="match status" value="1"/>
</dbReference>
<protein>
    <submittedName>
        <fullName evidence="2">Uncharacterized protein</fullName>
    </submittedName>
</protein>
<sequence length="276" mass="31058">MFDTIAFGHSVYWISLPMLAHAAYHIYVQYPMDFHCKEYPLMALIAAFGMLFCHTFVYATGVGLIPFSYPSLYAILVGWTLYTQTLYHIILNRTSLMWRDRDQTRRMSVCLHIAIGVINVVVLVFWPAAQLGTCAFAVRFNDVFDKLEKVLLALLDAALNISFVYTFRKFTMALEDPAYQRAIKLSAILAIAGLGCDALILGLMFGNDPFIYTFAHVIAYPIKLLLELEMADLIKSTVKGSGAKFTLERITRSGGKSEDRTMMSVGAPWRSGNNFI</sequence>
<dbReference type="OMA" id="WVHINEI"/>
<dbReference type="EMBL" id="KQ965731">
    <property type="protein sequence ID" value="KXS22239.1"/>
    <property type="molecule type" value="Genomic_DNA"/>
</dbReference>
<dbReference type="AlphaFoldDB" id="A0A139AZT5"/>
<keyword evidence="3" id="KW-1185">Reference proteome</keyword>
<keyword evidence="1" id="KW-0812">Transmembrane</keyword>
<feature type="transmembrane region" description="Helical" evidence="1">
    <location>
        <begin position="150"/>
        <end position="170"/>
    </location>
</feature>
<keyword evidence="1" id="KW-1133">Transmembrane helix</keyword>
<dbReference type="OrthoDB" id="3205825at2759"/>
<evidence type="ECO:0000256" key="1">
    <source>
        <dbReference type="SAM" id="Phobius"/>
    </source>
</evidence>
<reference evidence="2 3" key="1">
    <citation type="journal article" date="2015" name="Genome Biol. Evol.">
        <title>Phylogenomic analyses indicate that early fungi evolved digesting cell walls of algal ancestors of land plants.</title>
        <authorList>
            <person name="Chang Y."/>
            <person name="Wang S."/>
            <person name="Sekimoto S."/>
            <person name="Aerts A.L."/>
            <person name="Choi C."/>
            <person name="Clum A."/>
            <person name="LaButti K.M."/>
            <person name="Lindquist E.A."/>
            <person name="Yee Ngan C."/>
            <person name="Ohm R.A."/>
            <person name="Salamov A.A."/>
            <person name="Grigoriev I.V."/>
            <person name="Spatafora J.W."/>
            <person name="Berbee M.L."/>
        </authorList>
    </citation>
    <scope>NUCLEOTIDE SEQUENCE [LARGE SCALE GENOMIC DNA]</scope>
    <source>
        <strain evidence="2 3">JEL478</strain>
    </source>
</reference>
<feature type="transmembrane region" description="Helical" evidence="1">
    <location>
        <begin position="39"/>
        <end position="59"/>
    </location>
</feature>
<evidence type="ECO:0000313" key="3">
    <source>
        <dbReference type="Proteomes" id="UP000070544"/>
    </source>
</evidence>
<evidence type="ECO:0000313" key="2">
    <source>
        <dbReference type="EMBL" id="KXS22239.1"/>
    </source>
</evidence>
<accession>A0A139AZT5</accession>